<proteinExistence type="predicted"/>
<organism evidence="1 2">
    <name type="scientific">Bacillus changyiensis</name>
    <dbReference type="NCBI Taxonomy" id="3004103"/>
    <lineage>
        <taxon>Bacteria</taxon>
        <taxon>Bacillati</taxon>
        <taxon>Bacillota</taxon>
        <taxon>Bacilli</taxon>
        <taxon>Bacillales</taxon>
        <taxon>Bacillaceae</taxon>
        <taxon>Bacillus</taxon>
    </lineage>
</organism>
<keyword evidence="2" id="KW-1185">Reference proteome</keyword>
<reference evidence="1 2" key="1">
    <citation type="submission" date="2023-01" db="EMBL/GenBank/DDBJ databases">
        <title>Bacillus changyiensis sp. nov., isolated from a coastal deposit.</title>
        <authorList>
            <person name="Xiao G."/>
            <person name="Lai Q."/>
            <person name="Hu Z."/>
            <person name="Shao Z."/>
        </authorList>
    </citation>
    <scope>NUCLEOTIDE SEQUENCE [LARGE SCALE GENOMIC DNA]</scope>
    <source>
        <strain evidence="1 2">CLL-7-23</strain>
    </source>
</reference>
<dbReference type="EMBL" id="JAQKAB010000013">
    <property type="protein sequence ID" value="MDA7028180.1"/>
    <property type="molecule type" value="Genomic_DNA"/>
</dbReference>
<dbReference type="InterPro" id="IPR020355">
    <property type="entry name" value="Uncharacterised_YhcU"/>
</dbReference>
<name>A0ABT4X7K9_9BACI</name>
<comment type="caution">
    <text evidence="1">The sequence shown here is derived from an EMBL/GenBank/DDBJ whole genome shotgun (WGS) entry which is preliminary data.</text>
</comment>
<dbReference type="RefSeq" id="WP_271341995.1">
    <property type="nucleotide sequence ID" value="NZ_JAQKAB010000013.1"/>
</dbReference>
<dbReference type="Proteomes" id="UP001211894">
    <property type="component" value="Unassembled WGS sequence"/>
</dbReference>
<accession>A0ABT4X7K9</accession>
<gene>
    <name evidence="1" type="ORF">PJ311_16525</name>
</gene>
<sequence length="115" mass="13478">MRIVKAATEEQEIYIEELASDLYQVFSTYFNDQKIAELKQMGTLDFKELDYNGTLDEAFQIITSLQIIHTLLTQSTRQWGLKDRHLFDKNCHKLNECGLNFPLKSADFYMDSQVM</sequence>
<protein>
    <submittedName>
        <fullName evidence="1">DUF5365 family protein</fullName>
    </submittedName>
</protein>
<evidence type="ECO:0000313" key="1">
    <source>
        <dbReference type="EMBL" id="MDA7028180.1"/>
    </source>
</evidence>
<evidence type="ECO:0000313" key="2">
    <source>
        <dbReference type="Proteomes" id="UP001211894"/>
    </source>
</evidence>
<dbReference type="Pfam" id="PF17326">
    <property type="entry name" value="DUF5365"/>
    <property type="match status" value="1"/>
</dbReference>